<dbReference type="AlphaFoldDB" id="D5EF07"/>
<dbReference type="CDD" id="cd03424">
    <property type="entry name" value="NUDIX_ADPRase_Nudt5_UGPPase_Nudt14"/>
    <property type="match status" value="1"/>
</dbReference>
<name>D5EF07_AMICL</name>
<dbReference type="SUPFAM" id="SSF55811">
    <property type="entry name" value="Nudix"/>
    <property type="match status" value="1"/>
</dbReference>
<evidence type="ECO:0000256" key="2">
    <source>
        <dbReference type="ARBA" id="ARBA00022801"/>
    </source>
</evidence>
<reference evidence="4 5" key="1">
    <citation type="journal article" date="2010" name="Stand. Genomic Sci.">
        <title>Complete genome sequence of Aminobacterium colombiense type strain (ALA-1).</title>
        <authorList>
            <person name="Chertkov O."/>
            <person name="Sikorski J."/>
            <person name="Brambilla E."/>
            <person name="Lapidus A."/>
            <person name="Copeland A."/>
            <person name="Glavina Del Rio T."/>
            <person name="Nolan M."/>
            <person name="Lucas S."/>
            <person name="Tice H."/>
            <person name="Cheng J.F."/>
            <person name="Han C."/>
            <person name="Detter J.C."/>
            <person name="Bruce D."/>
            <person name="Tapia R."/>
            <person name="Goodwin L."/>
            <person name="Pitluck S."/>
            <person name="Liolios K."/>
            <person name="Ivanova N."/>
            <person name="Mavromatis K."/>
            <person name="Ovchinnikova G."/>
            <person name="Pati A."/>
            <person name="Chen A."/>
            <person name="Palaniappan K."/>
            <person name="Land M."/>
            <person name="Hauser L."/>
            <person name="Chang Y.J."/>
            <person name="Jeffries C.D."/>
            <person name="Spring S."/>
            <person name="Rohde M."/>
            <person name="Goker M."/>
            <person name="Bristow J."/>
            <person name="Eisen J.A."/>
            <person name="Markowitz V."/>
            <person name="Hugenholtz P."/>
            <person name="Kyrpides N.C."/>
            <person name="Klenk H.P."/>
        </authorList>
    </citation>
    <scope>NUCLEOTIDE SEQUENCE [LARGE SCALE GENOMIC DNA]</scope>
    <source>
        <strain evidence="5">DSM 12261 / ALA-1</strain>
    </source>
</reference>
<proteinExistence type="predicted"/>
<dbReference type="PANTHER" id="PTHR11839:SF18">
    <property type="entry name" value="NUDIX HYDROLASE DOMAIN-CONTAINING PROTEIN"/>
    <property type="match status" value="1"/>
</dbReference>
<dbReference type="OrthoDB" id="9806150at2"/>
<dbReference type="PROSITE" id="PS00893">
    <property type="entry name" value="NUDIX_BOX"/>
    <property type="match status" value="1"/>
</dbReference>
<dbReference type="STRING" id="572547.Amico_1015"/>
<dbReference type="eggNOG" id="COG0494">
    <property type="taxonomic scope" value="Bacteria"/>
</dbReference>
<dbReference type="FunFam" id="3.90.79.10:FF:000024">
    <property type="entry name" value="ADP-ribose pyrophosphatase"/>
    <property type="match status" value="1"/>
</dbReference>
<dbReference type="Gene3D" id="3.90.79.10">
    <property type="entry name" value="Nucleoside Triphosphate Pyrophosphohydrolase"/>
    <property type="match status" value="1"/>
</dbReference>
<keyword evidence="2 4" id="KW-0378">Hydrolase</keyword>
<evidence type="ECO:0000313" key="4">
    <source>
        <dbReference type="EMBL" id="ADE57139.1"/>
    </source>
</evidence>
<evidence type="ECO:0000313" key="5">
    <source>
        <dbReference type="Proteomes" id="UP000002366"/>
    </source>
</evidence>
<protein>
    <submittedName>
        <fullName evidence="4">NUDIX hydrolase</fullName>
    </submittedName>
</protein>
<dbReference type="GO" id="GO:0005829">
    <property type="term" value="C:cytosol"/>
    <property type="evidence" value="ECO:0007669"/>
    <property type="project" value="TreeGrafter"/>
</dbReference>
<dbReference type="KEGG" id="aco:Amico_1015"/>
<evidence type="ECO:0000259" key="3">
    <source>
        <dbReference type="PROSITE" id="PS51462"/>
    </source>
</evidence>
<keyword evidence="5" id="KW-1185">Reference proteome</keyword>
<organism evidence="4 5">
    <name type="scientific">Aminobacterium colombiense (strain DSM 12261 / ALA-1)</name>
    <dbReference type="NCBI Taxonomy" id="572547"/>
    <lineage>
        <taxon>Bacteria</taxon>
        <taxon>Thermotogati</taxon>
        <taxon>Synergistota</taxon>
        <taxon>Synergistia</taxon>
        <taxon>Synergistales</taxon>
        <taxon>Aminobacteriaceae</taxon>
        <taxon>Aminobacterium</taxon>
    </lineage>
</organism>
<dbReference type="InterPro" id="IPR020084">
    <property type="entry name" value="NUDIX_hydrolase_CS"/>
</dbReference>
<accession>D5EF07</accession>
<dbReference type="PANTHER" id="PTHR11839">
    <property type="entry name" value="UDP/ADP-SUGAR PYROPHOSPHATASE"/>
    <property type="match status" value="1"/>
</dbReference>
<dbReference type="EMBL" id="CP001997">
    <property type="protein sequence ID" value="ADE57139.1"/>
    <property type="molecule type" value="Genomic_DNA"/>
</dbReference>
<dbReference type="GO" id="GO:0006753">
    <property type="term" value="P:nucleoside phosphate metabolic process"/>
    <property type="evidence" value="ECO:0007669"/>
    <property type="project" value="TreeGrafter"/>
</dbReference>
<feature type="domain" description="Nudix hydrolase" evidence="3">
    <location>
        <begin position="40"/>
        <end position="168"/>
    </location>
</feature>
<evidence type="ECO:0000256" key="1">
    <source>
        <dbReference type="ARBA" id="ARBA00001946"/>
    </source>
</evidence>
<comment type="cofactor">
    <cofactor evidence="1">
        <name>Mg(2+)</name>
        <dbReference type="ChEBI" id="CHEBI:18420"/>
    </cofactor>
</comment>
<dbReference type="Pfam" id="PF00293">
    <property type="entry name" value="NUDIX"/>
    <property type="match status" value="1"/>
</dbReference>
<dbReference type="RefSeq" id="WP_013048402.1">
    <property type="nucleotide sequence ID" value="NC_014011.1"/>
</dbReference>
<dbReference type="Proteomes" id="UP000002366">
    <property type="component" value="Chromosome"/>
</dbReference>
<dbReference type="HOGENOM" id="CLU_062658_5_1_0"/>
<dbReference type="PROSITE" id="PS51462">
    <property type="entry name" value="NUDIX"/>
    <property type="match status" value="1"/>
</dbReference>
<gene>
    <name evidence="4" type="ordered locus">Amico_1015</name>
</gene>
<dbReference type="GO" id="GO:0019693">
    <property type="term" value="P:ribose phosphate metabolic process"/>
    <property type="evidence" value="ECO:0007669"/>
    <property type="project" value="TreeGrafter"/>
</dbReference>
<sequence length="179" mass="20234">MNSVEKVLSRNVVYRGKILDLRVDNVRLSSGKRVVREVVEHEPAVAVIPLTSDKEVLLVKQFRYALEQKILEIPAGIVEEGETFKDTAIRELQEEIGYYPGELMEIGRFFTSPGFSDEVLVIFLALDLCPSSLEQDDDEEIVVETVSVDDIPRLLKDGSIRDCKTFGALSWLLNYLKDS</sequence>
<dbReference type="InterPro" id="IPR015797">
    <property type="entry name" value="NUDIX_hydrolase-like_dom_sf"/>
</dbReference>
<dbReference type="GO" id="GO:0016787">
    <property type="term" value="F:hydrolase activity"/>
    <property type="evidence" value="ECO:0007669"/>
    <property type="project" value="UniProtKB-KW"/>
</dbReference>
<dbReference type="InterPro" id="IPR000086">
    <property type="entry name" value="NUDIX_hydrolase_dom"/>
</dbReference>